<gene>
    <name evidence="1" type="ORF">AVDCRST_MAG48-2312</name>
</gene>
<evidence type="ECO:0000313" key="1">
    <source>
        <dbReference type="EMBL" id="CAA9315194.1"/>
    </source>
</evidence>
<sequence length="24" mass="2705">RILTIGVLIIVAVSIDQWIRKVKA</sequence>
<dbReference type="EMBL" id="CADCTS010000333">
    <property type="protein sequence ID" value="CAA9315194.1"/>
    <property type="molecule type" value="Genomic_DNA"/>
</dbReference>
<protein>
    <submittedName>
        <fullName evidence="1">Fructose ABC transporter, permease component FrcC</fullName>
    </submittedName>
</protein>
<feature type="non-terminal residue" evidence="1">
    <location>
        <position position="1"/>
    </location>
</feature>
<accession>A0A6J4KU41</accession>
<proteinExistence type="predicted"/>
<dbReference type="AlphaFoldDB" id="A0A6J4KU41"/>
<reference evidence="1" key="1">
    <citation type="submission" date="2020-02" db="EMBL/GenBank/DDBJ databases">
        <authorList>
            <person name="Meier V. D."/>
        </authorList>
    </citation>
    <scope>NUCLEOTIDE SEQUENCE</scope>
    <source>
        <strain evidence="1">AVDCRST_MAG48</strain>
    </source>
</reference>
<organism evidence="1">
    <name type="scientific">uncultured Friedmanniella sp</name>
    <dbReference type="NCBI Taxonomy" id="335381"/>
    <lineage>
        <taxon>Bacteria</taxon>
        <taxon>Bacillati</taxon>
        <taxon>Actinomycetota</taxon>
        <taxon>Actinomycetes</taxon>
        <taxon>Propionibacteriales</taxon>
        <taxon>Nocardioidaceae</taxon>
        <taxon>Friedmanniella</taxon>
        <taxon>environmental samples</taxon>
    </lineage>
</organism>
<name>A0A6J4KU41_9ACTN</name>